<dbReference type="Proteomes" id="UP000652761">
    <property type="component" value="Unassembled WGS sequence"/>
</dbReference>
<dbReference type="EMBL" id="NMUH01001387">
    <property type="protein sequence ID" value="MQL91864.1"/>
    <property type="molecule type" value="Genomic_DNA"/>
</dbReference>
<feature type="non-terminal residue" evidence="3">
    <location>
        <position position="247"/>
    </location>
</feature>
<dbReference type="SMART" id="SM00343">
    <property type="entry name" value="ZnF_C2HC"/>
    <property type="match status" value="2"/>
</dbReference>
<dbReference type="InterPro" id="IPR001878">
    <property type="entry name" value="Znf_CCHC"/>
</dbReference>
<dbReference type="PANTHER" id="PTHR34482:SF36">
    <property type="entry name" value="RETROTRANSPOSON GAG DOMAIN-CONTAINING PROTEIN"/>
    <property type="match status" value="1"/>
</dbReference>
<feature type="domain" description="CCHC-type" evidence="2">
    <location>
        <begin position="86"/>
        <end position="101"/>
    </location>
</feature>
<evidence type="ECO:0000259" key="2">
    <source>
        <dbReference type="PROSITE" id="PS50158"/>
    </source>
</evidence>
<keyword evidence="4" id="KW-1185">Reference proteome</keyword>
<keyword evidence="1" id="KW-0479">Metal-binding</keyword>
<keyword evidence="1" id="KW-0862">Zinc</keyword>
<evidence type="ECO:0000313" key="4">
    <source>
        <dbReference type="Proteomes" id="UP000652761"/>
    </source>
</evidence>
<dbReference type="GO" id="GO:0008270">
    <property type="term" value="F:zinc ion binding"/>
    <property type="evidence" value="ECO:0007669"/>
    <property type="project" value="UniProtKB-KW"/>
</dbReference>
<proteinExistence type="predicted"/>
<keyword evidence="1" id="KW-0863">Zinc-finger</keyword>
<sequence length="247" mass="27982">AMTSSSKRDARAREYEQRRRVRRFVIRLNPSLRARLLESDPRTLDEALSAAKSAPQSIASTASEKPKCVHCSKHHGGNLCWKKEGRCLKCGGKDHRIRECPMLKKFVPRGVTAIAIKKPAVKPQAPTKENVLTRDDIDDAMTSSSKRDARAREYEQRRRVRRFVIRLNPSLRARLLESDPRTLDEALSAAKSAPQSIASTASEKPKCVHCSKHHGGNLCWKKEGRCLKCGDKDHRIRECPRLKKFVP</sequence>
<feature type="domain" description="CCHC-type" evidence="2">
    <location>
        <begin position="225"/>
        <end position="241"/>
    </location>
</feature>
<dbReference type="AlphaFoldDB" id="A0A843VEM2"/>
<accession>A0A843VEM2</accession>
<organism evidence="3 4">
    <name type="scientific">Colocasia esculenta</name>
    <name type="common">Wild taro</name>
    <name type="synonym">Arum esculentum</name>
    <dbReference type="NCBI Taxonomy" id="4460"/>
    <lineage>
        <taxon>Eukaryota</taxon>
        <taxon>Viridiplantae</taxon>
        <taxon>Streptophyta</taxon>
        <taxon>Embryophyta</taxon>
        <taxon>Tracheophyta</taxon>
        <taxon>Spermatophyta</taxon>
        <taxon>Magnoliopsida</taxon>
        <taxon>Liliopsida</taxon>
        <taxon>Araceae</taxon>
        <taxon>Aroideae</taxon>
        <taxon>Colocasieae</taxon>
        <taxon>Colocasia</taxon>
    </lineage>
</organism>
<evidence type="ECO:0000313" key="3">
    <source>
        <dbReference type="EMBL" id="MQL91864.1"/>
    </source>
</evidence>
<protein>
    <recommendedName>
        <fullName evidence="2">CCHC-type domain-containing protein</fullName>
    </recommendedName>
</protein>
<name>A0A843VEM2_COLES</name>
<reference evidence="3" key="1">
    <citation type="submission" date="2017-07" db="EMBL/GenBank/DDBJ databases">
        <title>Taro Niue Genome Assembly and Annotation.</title>
        <authorList>
            <person name="Atibalentja N."/>
            <person name="Keating K."/>
            <person name="Fields C.J."/>
        </authorList>
    </citation>
    <scope>NUCLEOTIDE SEQUENCE</scope>
    <source>
        <strain evidence="3">Niue_2</strain>
        <tissue evidence="3">Leaf</tissue>
    </source>
</reference>
<dbReference type="PANTHER" id="PTHR34482">
    <property type="entry name" value="DNA DAMAGE-INDUCIBLE PROTEIN 1-LIKE"/>
    <property type="match status" value="1"/>
</dbReference>
<gene>
    <name evidence="3" type="ORF">Taro_024484</name>
</gene>
<dbReference type="PROSITE" id="PS50158">
    <property type="entry name" value="ZF_CCHC"/>
    <property type="match status" value="2"/>
</dbReference>
<dbReference type="GO" id="GO:0003676">
    <property type="term" value="F:nucleic acid binding"/>
    <property type="evidence" value="ECO:0007669"/>
    <property type="project" value="InterPro"/>
</dbReference>
<evidence type="ECO:0000256" key="1">
    <source>
        <dbReference type="PROSITE-ProRule" id="PRU00047"/>
    </source>
</evidence>
<comment type="caution">
    <text evidence="3">The sequence shown here is derived from an EMBL/GenBank/DDBJ whole genome shotgun (WGS) entry which is preliminary data.</text>
</comment>